<keyword evidence="3 6" id="KW-0812">Transmembrane</keyword>
<evidence type="ECO:0000256" key="6">
    <source>
        <dbReference type="SAM" id="Phobius"/>
    </source>
</evidence>
<gene>
    <name evidence="8" type="ORF">MNBD_GAMMA24-482</name>
</gene>
<comment type="subcellular location">
    <subcellularLocation>
        <location evidence="1">Membrane</location>
        <topology evidence="1">Multi-pass membrane protein</topology>
    </subcellularLocation>
</comment>
<feature type="transmembrane region" description="Helical" evidence="6">
    <location>
        <begin position="260"/>
        <end position="285"/>
    </location>
</feature>
<feature type="transmembrane region" description="Helical" evidence="6">
    <location>
        <begin position="411"/>
        <end position="435"/>
    </location>
</feature>
<keyword evidence="4 6" id="KW-1133">Transmembrane helix</keyword>
<evidence type="ECO:0000256" key="3">
    <source>
        <dbReference type="ARBA" id="ARBA00022692"/>
    </source>
</evidence>
<feature type="transmembrane region" description="Helical" evidence="6">
    <location>
        <begin position="145"/>
        <end position="164"/>
    </location>
</feature>
<accession>A0A3B1BKH8</accession>
<feature type="transmembrane region" description="Helical" evidence="6">
    <location>
        <begin position="185"/>
        <end position="205"/>
    </location>
</feature>
<evidence type="ECO:0000256" key="1">
    <source>
        <dbReference type="ARBA" id="ARBA00004141"/>
    </source>
</evidence>
<dbReference type="PANTHER" id="PTHR31272">
    <property type="entry name" value="CYTOCHROME C-TYPE BIOGENESIS PROTEIN HI_1454-RELATED"/>
    <property type="match status" value="1"/>
</dbReference>
<feature type="domain" description="Cytochrome C biogenesis protein transmembrane" evidence="7">
    <location>
        <begin position="226"/>
        <end position="412"/>
    </location>
</feature>
<dbReference type="GO" id="GO:0017004">
    <property type="term" value="P:cytochrome complex assembly"/>
    <property type="evidence" value="ECO:0007669"/>
    <property type="project" value="InterPro"/>
</dbReference>
<proteinExistence type="inferred from homology"/>
<feature type="transmembrane region" description="Helical" evidence="6">
    <location>
        <begin position="297"/>
        <end position="318"/>
    </location>
</feature>
<dbReference type="Pfam" id="PF02683">
    <property type="entry name" value="DsbD_TM"/>
    <property type="match status" value="1"/>
</dbReference>
<name>A0A3B1BKH8_9ZZZZ</name>
<dbReference type="PANTHER" id="PTHR31272:SF9">
    <property type="entry name" value="BLL1027 PROTEIN"/>
    <property type="match status" value="1"/>
</dbReference>
<dbReference type="GO" id="GO:0016020">
    <property type="term" value="C:membrane"/>
    <property type="evidence" value="ECO:0007669"/>
    <property type="project" value="UniProtKB-SubCell"/>
</dbReference>
<feature type="transmembrane region" description="Helical" evidence="6">
    <location>
        <begin position="370"/>
        <end position="391"/>
    </location>
</feature>
<protein>
    <submittedName>
        <fullName evidence="8">Cytochrome c-type biogenesis protein CcdA (DsbD analog)</fullName>
    </submittedName>
</protein>
<feature type="transmembrane region" description="Helical" evidence="6">
    <location>
        <begin position="119"/>
        <end position="139"/>
    </location>
</feature>
<evidence type="ECO:0000259" key="7">
    <source>
        <dbReference type="Pfam" id="PF02683"/>
    </source>
</evidence>
<evidence type="ECO:0000256" key="4">
    <source>
        <dbReference type="ARBA" id="ARBA00022989"/>
    </source>
</evidence>
<dbReference type="InterPro" id="IPR051790">
    <property type="entry name" value="Cytochrome_c-biogenesis_DsbD"/>
</dbReference>
<evidence type="ECO:0000256" key="2">
    <source>
        <dbReference type="ARBA" id="ARBA00006143"/>
    </source>
</evidence>
<reference evidence="8" key="1">
    <citation type="submission" date="2018-06" db="EMBL/GenBank/DDBJ databases">
        <authorList>
            <person name="Zhirakovskaya E."/>
        </authorList>
    </citation>
    <scope>NUCLEOTIDE SEQUENCE</scope>
</reference>
<evidence type="ECO:0000256" key="5">
    <source>
        <dbReference type="ARBA" id="ARBA00023136"/>
    </source>
</evidence>
<feature type="transmembrane region" description="Helical" evidence="6">
    <location>
        <begin position="6"/>
        <end position="31"/>
    </location>
</feature>
<keyword evidence="5 6" id="KW-0472">Membrane</keyword>
<comment type="similarity">
    <text evidence="2">Belongs to the DsbD family.</text>
</comment>
<dbReference type="AlphaFoldDB" id="A0A3B1BKH8"/>
<feature type="transmembrane region" description="Helical" evidence="6">
    <location>
        <begin position="225"/>
        <end position="248"/>
    </location>
</feature>
<evidence type="ECO:0000313" key="8">
    <source>
        <dbReference type="EMBL" id="VAX12304.1"/>
    </source>
</evidence>
<feature type="transmembrane region" description="Helical" evidence="6">
    <location>
        <begin position="43"/>
        <end position="72"/>
    </location>
</feature>
<sequence>MSELLLITAALLGLLAFYEPCTIATHTLFSVRVHRQSGARRFVPVFLLWLIRSTFLATLLALAVFLTTPFIWNAYFPSLMLALIATIYVVSRVVYLPVPHFELYRLWPQADAIPEPVRLGLTLPACTLPLFLIITGISIQVDSMLFAILAGLLFSSLFTLPVMISSCRGIQEKDRHLLAQLAKGTPFFTAGLLYVSALLLLLPGFDLSESVLTQSLEQASLTGLGLGFLAGFVFSFNPVSFASIPVMLAYVTKAHEPKRALLLGAAFVVGMLVTHVLLGVTAAWGGEWVKAAMGRQWGLVLGPILIFLGLIWPGWITFRLPWISARAWQVSSVGGAFLLAIPFSVAVCPFCTPALLVLLTASASIGSPSFGFLLLFAFALGRSIPVILGAWSMGWLESLSFMQHHQKMFEIIAGTILILSGLYLINEYFLFINIWM</sequence>
<organism evidence="8">
    <name type="scientific">hydrothermal vent metagenome</name>
    <dbReference type="NCBI Taxonomy" id="652676"/>
    <lineage>
        <taxon>unclassified sequences</taxon>
        <taxon>metagenomes</taxon>
        <taxon>ecological metagenomes</taxon>
    </lineage>
</organism>
<feature type="transmembrane region" description="Helical" evidence="6">
    <location>
        <begin position="78"/>
        <end position="98"/>
    </location>
</feature>
<dbReference type="InterPro" id="IPR003834">
    <property type="entry name" value="Cyt_c_assmbl_TM_dom"/>
</dbReference>
<dbReference type="EMBL" id="UOFZ01000028">
    <property type="protein sequence ID" value="VAX12304.1"/>
    <property type="molecule type" value="Genomic_DNA"/>
</dbReference>
<feature type="transmembrane region" description="Helical" evidence="6">
    <location>
        <begin position="330"/>
        <end position="358"/>
    </location>
</feature>